<dbReference type="AlphaFoldDB" id="A0A4C1Z3U8"/>
<evidence type="ECO:0000313" key="2">
    <source>
        <dbReference type="EMBL" id="GBP83296.1"/>
    </source>
</evidence>
<name>A0A4C1Z3U8_EUMVA</name>
<feature type="region of interest" description="Disordered" evidence="1">
    <location>
        <begin position="1"/>
        <end position="94"/>
    </location>
</feature>
<dbReference type="Proteomes" id="UP000299102">
    <property type="component" value="Unassembled WGS sequence"/>
</dbReference>
<comment type="caution">
    <text evidence="2">The sequence shown here is derived from an EMBL/GenBank/DDBJ whole genome shotgun (WGS) entry which is preliminary data.</text>
</comment>
<organism evidence="2 3">
    <name type="scientific">Eumeta variegata</name>
    <name type="common">Bagworm moth</name>
    <name type="synonym">Eumeta japonica</name>
    <dbReference type="NCBI Taxonomy" id="151549"/>
    <lineage>
        <taxon>Eukaryota</taxon>
        <taxon>Metazoa</taxon>
        <taxon>Ecdysozoa</taxon>
        <taxon>Arthropoda</taxon>
        <taxon>Hexapoda</taxon>
        <taxon>Insecta</taxon>
        <taxon>Pterygota</taxon>
        <taxon>Neoptera</taxon>
        <taxon>Endopterygota</taxon>
        <taxon>Lepidoptera</taxon>
        <taxon>Glossata</taxon>
        <taxon>Ditrysia</taxon>
        <taxon>Tineoidea</taxon>
        <taxon>Psychidae</taxon>
        <taxon>Oiketicinae</taxon>
        <taxon>Eumeta</taxon>
    </lineage>
</organism>
<sequence>MSITVSLTPRPRNAIPHHLSAQKGDSAQKVASARKAQLERKNNSGEKWKRRNSEVEIKMSHGPASCPARAARAPAGPPPATCPVTSRWRRETPV</sequence>
<feature type="compositionally biased region" description="Low complexity" evidence="1">
    <location>
        <begin position="62"/>
        <end position="74"/>
    </location>
</feature>
<reference evidence="2 3" key="1">
    <citation type="journal article" date="2019" name="Commun. Biol.">
        <title>The bagworm genome reveals a unique fibroin gene that provides high tensile strength.</title>
        <authorList>
            <person name="Kono N."/>
            <person name="Nakamura H."/>
            <person name="Ohtoshi R."/>
            <person name="Tomita M."/>
            <person name="Numata K."/>
            <person name="Arakawa K."/>
        </authorList>
    </citation>
    <scope>NUCLEOTIDE SEQUENCE [LARGE SCALE GENOMIC DNA]</scope>
</reference>
<proteinExistence type="predicted"/>
<evidence type="ECO:0000313" key="3">
    <source>
        <dbReference type="Proteomes" id="UP000299102"/>
    </source>
</evidence>
<evidence type="ECO:0000256" key="1">
    <source>
        <dbReference type="SAM" id="MobiDB-lite"/>
    </source>
</evidence>
<accession>A0A4C1Z3U8</accession>
<gene>
    <name evidence="2" type="ORF">EVAR_66032_1</name>
</gene>
<dbReference type="EMBL" id="BGZK01001613">
    <property type="protein sequence ID" value="GBP83296.1"/>
    <property type="molecule type" value="Genomic_DNA"/>
</dbReference>
<keyword evidence="3" id="KW-1185">Reference proteome</keyword>
<protein>
    <submittedName>
        <fullName evidence="2">Uncharacterized protein</fullName>
    </submittedName>
</protein>
<feature type="compositionally biased region" description="Basic and acidic residues" evidence="1">
    <location>
        <begin position="36"/>
        <end position="59"/>
    </location>
</feature>